<evidence type="ECO:0000313" key="2">
    <source>
        <dbReference type="EMBL" id="NNV55058.1"/>
    </source>
</evidence>
<protein>
    <submittedName>
        <fullName evidence="2">DUF4325 domain-containing protein</fullName>
    </submittedName>
</protein>
<dbReference type="Proteomes" id="UP000598971">
    <property type="component" value="Unassembled WGS sequence"/>
</dbReference>
<dbReference type="RefSeq" id="WP_171606990.1">
    <property type="nucleotide sequence ID" value="NZ_WHPF01000004.1"/>
</dbReference>
<organism evidence="2 3">
    <name type="scientific">Limnovirga soli</name>
    <dbReference type="NCBI Taxonomy" id="2656915"/>
    <lineage>
        <taxon>Bacteria</taxon>
        <taxon>Pseudomonadati</taxon>
        <taxon>Bacteroidota</taxon>
        <taxon>Chitinophagia</taxon>
        <taxon>Chitinophagales</taxon>
        <taxon>Chitinophagaceae</taxon>
        <taxon>Limnovirga</taxon>
    </lineage>
</organism>
<feature type="domain" description="DUF4325" evidence="1">
    <location>
        <begin position="18"/>
        <end position="77"/>
    </location>
</feature>
<dbReference type="Pfam" id="PF14213">
    <property type="entry name" value="DUF4325"/>
    <property type="match status" value="1"/>
</dbReference>
<dbReference type="InterPro" id="IPR025474">
    <property type="entry name" value="DUF4325"/>
</dbReference>
<comment type="caution">
    <text evidence="2">The sequence shown here is derived from an EMBL/GenBank/DDBJ whole genome shotgun (WGS) entry which is preliminary data.</text>
</comment>
<name>A0A8J8FE75_9BACT</name>
<accession>A0A8J8FE75</accession>
<evidence type="ECO:0000259" key="1">
    <source>
        <dbReference type="Pfam" id="PF14213"/>
    </source>
</evidence>
<proteinExistence type="predicted"/>
<evidence type="ECO:0000313" key="3">
    <source>
        <dbReference type="Proteomes" id="UP000598971"/>
    </source>
</evidence>
<reference evidence="2" key="1">
    <citation type="submission" date="2019-10" db="EMBL/GenBank/DDBJ databases">
        <title>Draft genome sequence of Panacibacter sp. KCS-6.</title>
        <authorList>
            <person name="Yim K.J."/>
        </authorList>
    </citation>
    <scope>NUCLEOTIDE SEQUENCE</scope>
    <source>
        <strain evidence="2">KCS-6</strain>
    </source>
</reference>
<dbReference type="AlphaFoldDB" id="A0A8J8FE75"/>
<sequence length="99" mass="11088">MLIEFGQIGTHLGTRFAGASVREKIISSFGETDKFVFDFTGVETVSNSFADECFAKLIFNFEMEYIKGKTTFQNASPFIKAVIANAFKERLSKSREVVV</sequence>
<gene>
    <name evidence="2" type="ORF">GD597_06285</name>
</gene>
<dbReference type="EMBL" id="WHPF01000004">
    <property type="protein sequence ID" value="NNV55058.1"/>
    <property type="molecule type" value="Genomic_DNA"/>
</dbReference>
<keyword evidence="3" id="KW-1185">Reference proteome</keyword>